<dbReference type="SUPFAM" id="SSF140990">
    <property type="entry name" value="FtsH protease domain-like"/>
    <property type="match status" value="1"/>
</dbReference>
<accession>A0ABS8T286</accession>
<evidence type="ECO:0000313" key="2">
    <source>
        <dbReference type="Proteomes" id="UP000823775"/>
    </source>
</evidence>
<name>A0ABS8T286_DATST</name>
<dbReference type="PANTHER" id="PTHR33471">
    <property type="entry name" value="ATP-DEPENDENT ZINC METALLOPROTEASE-RELATED"/>
    <property type="match status" value="1"/>
</dbReference>
<dbReference type="InterPro" id="IPR037219">
    <property type="entry name" value="Peptidase_M41-like"/>
</dbReference>
<dbReference type="PANTHER" id="PTHR33471:SF7">
    <property type="entry name" value="ATP-DEPENDENT ZINC METALLOPROTEASE-RELATED"/>
    <property type="match status" value="1"/>
</dbReference>
<reference evidence="1 2" key="1">
    <citation type="journal article" date="2021" name="BMC Genomics">
        <title>Datura genome reveals duplications of psychoactive alkaloid biosynthetic genes and high mutation rate following tissue culture.</title>
        <authorList>
            <person name="Rajewski A."/>
            <person name="Carter-House D."/>
            <person name="Stajich J."/>
            <person name="Litt A."/>
        </authorList>
    </citation>
    <scope>NUCLEOTIDE SEQUENCE [LARGE SCALE GENOMIC DNA]</scope>
    <source>
        <strain evidence="1">AR-01</strain>
    </source>
</reference>
<dbReference type="EMBL" id="JACEIK010001050">
    <property type="protein sequence ID" value="MCD7465461.1"/>
    <property type="molecule type" value="Genomic_DNA"/>
</dbReference>
<keyword evidence="2" id="KW-1185">Reference proteome</keyword>
<evidence type="ECO:0000313" key="1">
    <source>
        <dbReference type="EMBL" id="MCD7465461.1"/>
    </source>
</evidence>
<organism evidence="1 2">
    <name type="scientific">Datura stramonium</name>
    <name type="common">Jimsonweed</name>
    <name type="synonym">Common thornapple</name>
    <dbReference type="NCBI Taxonomy" id="4076"/>
    <lineage>
        <taxon>Eukaryota</taxon>
        <taxon>Viridiplantae</taxon>
        <taxon>Streptophyta</taxon>
        <taxon>Embryophyta</taxon>
        <taxon>Tracheophyta</taxon>
        <taxon>Spermatophyta</taxon>
        <taxon>Magnoliopsida</taxon>
        <taxon>eudicotyledons</taxon>
        <taxon>Gunneridae</taxon>
        <taxon>Pentapetalae</taxon>
        <taxon>asterids</taxon>
        <taxon>lamiids</taxon>
        <taxon>Solanales</taxon>
        <taxon>Solanaceae</taxon>
        <taxon>Solanoideae</taxon>
        <taxon>Datureae</taxon>
        <taxon>Datura</taxon>
    </lineage>
</organism>
<comment type="caution">
    <text evidence="1">The sequence shown here is derived from an EMBL/GenBank/DDBJ whole genome shotgun (WGS) entry which is preliminary data.</text>
</comment>
<proteinExistence type="predicted"/>
<dbReference type="Proteomes" id="UP000823775">
    <property type="component" value="Unassembled WGS sequence"/>
</dbReference>
<protein>
    <recommendedName>
        <fullName evidence="3">ATP-dependent zinc metalloprotease</fullName>
    </recommendedName>
</protein>
<dbReference type="Gene3D" id="1.20.58.760">
    <property type="entry name" value="Peptidase M41"/>
    <property type="match status" value="1"/>
</dbReference>
<gene>
    <name evidence="1" type="ORF">HAX54_001365</name>
</gene>
<evidence type="ECO:0008006" key="3">
    <source>
        <dbReference type="Google" id="ProtNLM"/>
    </source>
</evidence>
<sequence>MTPLRFSPLRHPYSAITLVHSFTSFPNAFTCSSIPTPCWGYPFQLYDRKSHRHPKIRALREWQEYEQAVKDKDLSRALRFLRDIPIEPKDSSIDPSRSPGGGGELDWFRLERDWEVLDTCLNADDMRLVGSAYAFLKDKGLLPNFGKYRSIVLEGPRDVTPTVLKSSTGLDVTKLSPKKWGLSGTSSFLLATLFAGVSFLLNQGIDIRPNIAAVLGLAMLDAILLGGSCLAQISCSWPPYKRRICVHEAGHLLVAYLMGCPIRGVILDPIVAMQMGIQGQAGTQFWDEKLENELAEGQLSGTAFDRYCMVLFAGIAAEALIYGEAEGGENDENLFRSISILLEPPLSVAQMSNQARWSVLQSYNLLKWHKQAHRAAVKAIESGCSLSMVIKKIEEAMSMKK</sequence>